<name>A0AAP2GNZ8_9BACT</name>
<gene>
    <name evidence="1" type="ORF">KK083_09015</name>
</gene>
<reference evidence="1 2" key="1">
    <citation type="submission" date="2021-05" db="EMBL/GenBank/DDBJ databases">
        <title>A Polyphasic approach of four new species of the genus Ohtaekwangia: Ohtaekwangia histidinii sp. nov., Ohtaekwangia cretensis sp. nov., Ohtaekwangia indiensis sp. nov., Ohtaekwangia reichenbachii sp. nov. from diverse environment.</title>
        <authorList>
            <person name="Octaviana S."/>
        </authorList>
    </citation>
    <scope>NUCLEOTIDE SEQUENCE [LARGE SCALE GENOMIC DNA]</scope>
    <source>
        <strain evidence="1 2">PWU4</strain>
    </source>
</reference>
<accession>A0AAP2GNZ8</accession>
<dbReference type="AlphaFoldDB" id="A0AAP2GNZ8"/>
<protein>
    <submittedName>
        <fullName evidence="1">Uncharacterized protein</fullName>
    </submittedName>
</protein>
<evidence type="ECO:0000313" key="1">
    <source>
        <dbReference type="EMBL" id="MBT1697012.1"/>
    </source>
</evidence>
<evidence type="ECO:0000313" key="2">
    <source>
        <dbReference type="Proteomes" id="UP001319200"/>
    </source>
</evidence>
<proteinExistence type="predicted"/>
<dbReference type="RefSeq" id="WP_254162666.1">
    <property type="nucleotide sequence ID" value="NZ_JAHESF010000007.1"/>
</dbReference>
<keyword evidence="2" id="KW-1185">Reference proteome</keyword>
<comment type="caution">
    <text evidence="1">The sequence shown here is derived from an EMBL/GenBank/DDBJ whole genome shotgun (WGS) entry which is preliminary data.</text>
</comment>
<dbReference type="EMBL" id="JAHESF010000007">
    <property type="protein sequence ID" value="MBT1697012.1"/>
    <property type="molecule type" value="Genomic_DNA"/>
</dbReference>
<organism evidence="1 2">
    <name type="scientific">Chryseosolibacter histidini</name>
    <dbReference type="NCBI Taxonomy" id="2782349"/>
    <lineage>
        <taxon>Bacteria</taxon>
        <taxon>Pseudomonadati</taxon>
        <taxon>Bacteroidota</taxon>
        <taxon>Cytophagia</taxon>
        <taxon>Cytophagales</taxon>
        <taxon>Chryseotaleaceae</taxon>
        <taxon>Chryseosolibacter</taxon>
    </lineage>
</organism>
<dbReference type="Proteomes" id="UP001319200">
    <property type="component" value="Unassembled WGS sequence"/>
</dbReference>
<sequence length="112" mass="13312">MQNVNTAQNETNLSIEKIIDLIRNFRNDLVKDLLKADSFEKYFTENLNKELSPVKKQFIRKELKELLILPVDLVHYAKLITHLRAINSASITDENKKFFYDEVETIFKKYDF</sequence>